<dbReference type="Proteomes" id="UP000019487">
    <property type="component" value="Unassembled WGS sequence"/>
</dbReference>
<dbReference type="CDD" id="cd09917">
    <property type="entry name" value="F-box_SF"/>
    <property type="match status" value="1"/>
</dbReference>
<gene>
    <name evidence="1" type="ORF">SBOR_9502</name>
</gene>
<evidence type="ECO:0008006" key="3">
    <source>
        <dbReference type="Google" id="ProtNLM"/>
    </source>
</evidence>
<evidence type="ECO:0000313" key="1">
    <source>
        <dbReference type="EMBL" id="ESZ90109.1"/>
    </source>
</evidence>
<dbReference type="HOGENOM" id="CLU_729903_0_0_1"/>
<name>W9C5B8_SCLBF</name>
<organism evidence="1 2">
    <name type="scientific">Sclerotinia borealis (strain F-4128)</name>
    <dbReference type="NCBI Taxonomy" id="1432307"/>
    <lineage>
        <taxon>Eukaryota</taxon>
        <taxon>Fungi</taxon>
        <taxon>Dikarya</taxon>
        <taxon>Ascomycota</taxon>
        <taxon>Pezizomycotina</taxon>
        <taxon>Leotiomycetes</taxon>
        <taxon>Helotiales</taxon>
        <taxon>Sclerotiniaceae</taxon>
        <taxon>Sclerotinia</taxon>
    </lineage>
</organism>
<accession>W9C5B8</accession>
<dbReference type="OrthoDB" id="3449492at2759"/>
<evidence type="ECO:0000313" key="2">
    <source>
        <dbReference type="Proteomes" id="UP000019487"/>
    </source>
</evidence>
<reference evidence="1 2" key="1">
    <citation type="journal article" date="2014" name="Genome Announc.">
        <title>Draft genome sequence of Sclerotinia borealis, a psychrophilic plant pathogenic fungus.</title>
        <authorList>
            <person name="Mardanov A.V."/>
            <person name="Beletsky A.V."/>
            <person name="Kadnikov V.V."/>
            <person name="Ignatov A.N."/>
            <person name="Ravin N.V."/>
        </authorList>
    </citation>
    <scope>NUCLEOTIDE SEQUENCE [LARGE SCALE GENOMIC DNA]</scope>
    <source>
        <strain evidence="2">F-4157</strain>
    </source>
</reference>
<proteinExistence type="predicted"/>
<comment type="caution">
    <text evidence="1">The sequence shown here is derived from an EMBL/GenBank/DDBJ whole genome shotgun (WGS) entry which is preliminary data.</text>
</comment>
<sequence length="379" mass="43711">MATINLGDEGAQHRFKEDQLVAEAMILRTSHRSFEVVGDAVTVTPTLVLSECPDEIWCLIYQLCDVNTLKSVRLTNKRMSDIALRYLIESVLIFEFPHGEYGRYGPVLNSIDSTCRKYAKSFTYKTIGLRSTDITKTRMAFEHRLSFPERAYIGNRPWEKLTNLRLDYLFVYPKDLTNIFRINGRTLKAITLYKPILRGCNSWRCFFYILRHYHAYGIMNLNKLDLKGWLQWTHSESCVGCQSVEVMATSESYPYKISWMVKRGTERDMFGRKVFSKDPSKHITLQRAMEIYVIEGGKCYWNHSEFTVYEGPLQGFAVAEEQVRQELYQDGCSSPRSHGYSSDAGDAPEQSVMTSIHNTCAALYVDDCNGQLIWDSQKV</sequence>
<dbReference type="EMBL" id="AYSA01000694">
    <property type="protein sequence ID" value="ESZ90109.1"/>
    <property type="molecule type" value="Genomic_DNA"/>
</dbReference>
<protein>
    <recommendedName>
        <fullName evidence="3">F-box domain-containing protein</fullName>
    </recommendedName>
</protein>
<dbReference type="AlphaFoldDB" id="W9C5B8"/>
<keyword evidence="2" id="KW-1185">Reference proteome</keyword>